<name>A0ABZ1YYH8_9NOCA</name>
<reference evidence="2" key="1">
    <citation type="submission" date="2022-10" db="EMBL/GenBank/DDBJ databases">
        <title>The complete genomes of actinobacterial strains from the NBC collection.</title>
        <authorList>
            <person name="Joergensen T.S."/>
            <person name="Alvarez Arevalo M."/>
            <person name="Sterndorff E.B."/>
            <person name="Faurdal D."/>
            <person name="Vuksanovic O."/>
            <person name="Mourched A.-S."/>
            <person name="Charusanti P."/>
            <person name="Shaw S."/>
            <person name="Blin K."/>
            <person name="Weber T."/>
        </authorList>
    </citation>
    <scope>NUCLEOTIDE SEQUENCE</scope>
    <source>
        <strain evidence="2">NBC_01482</strain>
    </source>
</reference>
<feature type="region of interest" description="Disordered" evidence="1">
    <location>
        <begin position="40"/>
        <end position="61"/>
    </location>
</feature>
<evidence type="ECO:0000256" key="1">
    <source>
        <dbReference type="SAM" id="MobiDB-lite"/>
    </source>
</evidence>
<keyword evidence="3" id="KW-1185">Reference proteome</keyword>
<protein>
    <submittedName>
        <fullName evidence="2">Uncharacterized protein</fullName>
    </submittedName>
</protein>
<dbReference type="EMBL" id="CP109441">
    <property type="protein sequence ID" value="WUV48294.1"/>
    <property type="molecule type" value="Genomic_DNA"/>
</dbReference>
<gene>
    <name evidence="2" type="ORF">OG563_08920</name>
</gene>
<dbReference type="RefSeq" id="WP_327101323.1">
    <property type="nucleotide sequence ID" value="NZ_CP109149.1"/>
</dbReference>
<sequence>MTAAVVGGGPDGSPLLSAYPDTMLKVNWLTLPTVIHPSQRSSALRYRRTTHRSPVAQRARL</sequence>
<proteinExistence type="predicted"/>
<accession>A0ABZ1YYH8</accession>
<evidence type="ECO:0000313" key="2">
    <source>
        <dbReference type="EMBL" id="WUV48294.1"/>
    </source>
</evidence>
<dbReference type="Proteomes" id="UP001432062">
    <property type="component" value="Chromosome"/>
</dbReference>
<evidence type="ECO:0000313" key="3">
    <source>
        <dbReference type="Proteomes" id="UP001432062"/>
    </source>
</evidence>
<organism evidence="2 3">
    <name type="scientific">Nocardia vinacea</name>
    <dbReference type="NCBI Taxonomy" id="96468"/>
    <lineage>
        <taxon>Bacteria</taxon>
        <taxon>Bacillati</taxon>
        <taxon>Actinomycetota</taxon>
        <taxon>Actinomycetes</taxon>
        <taxon>Mycobacteriales</taxon>
        <taxon>Nocardiaceae</taxon>
        <taxon>Nocardia</taxon>
    </lineage>
</organism>